<feature type="region of interest" description="Disordered" evidence="3">
    <location>
        <begin position="50"/>
        <end position="83"/>
    </location>
</feature>
<dbReference type="OrthoDB" id="9805924at2"/>
<dbReference type="InterPro" id="IPR016181">
    <property type="entry name" value="Acyl_CoA_acyltransferase"/>
</dbReference>
<dbReference type="AlphaFoldDB" id="A0A5P2D392"/>
<dbReference type="CDD" id="cd04301">
    <property type="entry name" value="NAT_SF"/>
    <property type="match status" value="1"/>
</dbReference>
<evidence type="ECO:0000256" key="1">
    <source>
        <dbReference type="ARBA" id="ARBA00022679"/>
    </source>
</evidence>
<organism evidence="5 6">
    <name type="scientific">Streptomyces venezuelae</name>
    <dbReference type="NCBI Taxonomy" id="54571"/>
    <lineage>
        <taxon>Bacteria</taxon>
        <taxon>Bacillati</taxon>
        <taxon>Actinomycetota</taxon>
        <taxon>Actinomycetes</taxon>
        <taxon>Kitasatosporales</taxon>
        <taxon>Streptomycetaceae</taxon>
        <taxon>Streptomyces</taxon>
    </lineage>
</organism>
<dbReference type="Pfam" id="PF00583">
    <property type="entry name" value="Acetyltransf_1"/>
    <property type="match status" value="1"/>
</dbReference>
<evidence type="ECO:0000256" key="3">
    <source>
        <dbReference type="SAM" id="MobiDB-lite"/>
    </source>
</evidence>
<dbReference type="InterPro" id="IPR000182">
    <property type="entry name" value="GNAT_dom"/>
</dbReference>
<feature type="compositionally biased region" description="Low complexity" evidence="3">
    <location>
        <begin position="69"/>
        <end position="83"/>
    </location>
</feature>
<dbReference type="PANTHER" id="PTHR10545">
    <property type="entry name" value="DIAMINE N-ACETYLTRANSFERASE"/>
    <property type="match status" value="1"/>
</dbReference>
<gene>
    <name evidence="5" type="ORF">DEJ50_06880</name>
</gene>
<sequence length="196" mass="21571">MTQQPPNYQPQSRSRSRSQPQSPSLVRRARPQDLERLVELIHEHVAYEKSAPRPPGLADRLGPQLFGPESGAESGTGAATGAESGRPGLWVLVAEDPDGEVAGYAACSAEFSFWDARHYLHMDCLYLADGARGHGLGAALMDAVTELARELGMDEVQWQTPEWNEGAIRFYDRLGAAGKPKRRYSLDLDLDLTPDR</sequence>
<keyword evidence="2" id="KW-0012">Acyltransferase</keyword>
<evidence type="ECO:0000313" key="5">
    <source>
        <dbReference type="EMBL" id="QES47589.1"/>
    </source>
</evidence>
<feature type="region of interest" description="Disordered" evidence="3">
    <location>
        <begin position="1"/>
        <end position="32"/>
    </location>
</feature>
<dbReference type="SUPFAM" id="SSF55729">
    <property type="entry name" value="Acyl-CoA N-acyltransferases (Nat)"/>
    <property type="match status" value="1"/>
</dbReference>
<feature type="compositionally biased region" description="Low complexity" evidence="3">
    <location>
        <begin position="1"/>
        <end position="26"/>
    </location>
</feature>
<dbReference type="RefSeq" id="WP_150206702.1">
    <property type="nucleotide sequence ID" value="NZ_CP029190.1"/>
</dbReference>
<evidence type="ECO:0000259" key="4">
    <source>
        <dbReference type="PROSITE" id="PS51186"/>
    </source>
</evidence>
<name>A0A5P2D392_STRVZ</name>
<reference evidence="5 6" key="1">
    <citation type="submission" date="2018-05" db="EMBL/GenBank/DDBJ databases">
        <title>Streptomyces venezuelae.</title>
        <authorList>
            <person name="Kim W."/>
            <person name="Lee N."/>
            <person name="Cho B.-K."/>
        </authorList>
    </citation>
    <scope>NUCLEOTIDE SEQUENCE [LARGE SCALE GENOMIC DNA]</scope>
    <source>
        <strain evidence="5 6">ATCC 21782</strain>
    </source>
</reference>
<evidence type="ECO:0000313" key="6">
    <source>
        <dbReference type="Proteomes" id="UP000325211"/>
    </source>
</evidence>
<dbReference type="EMBL" id="CP029190">
    <property type="protein sequence ID" value="QES47589.1"/>
    <property type="molecule type" value="Genomic_DNA"/>
</dbReference>
<dbReference type="Gene3D" id="3.40.630.30">
    <property type="match status" value="1"/>
</dbReference>
<feature type="domain" description="N-acetyltransferase" evidence="4">
    <location>
        <begin position="24"/>
        <end position="195"/>
    </location>
</feature>
<dbReference type="InterPro" id="IPR051016">
    <property type="entry name" value="Diverse_Substrate_AcTransf"/>
</dbReference>
<dbReference type="PROSITE" id="PS51186">
    <property type="entry name" value="GNAT"/>
    <property type="match status" value="1"/>
</dbReference>
<accession>A0A5P2D392</accession>
<proteinExistence type="predicted"/>
<evidence type="ECO:0000256" key="2">
    <source>
        <dbReference type="ARBA" id="ARBA00023315"/>
    </source>
</evidence>
<dbReference type="GO" id="GO:0008080">
    <property type="term" value="F:N-acetyltransferase activity"/>
    <property type="evidence" value="ECO:0007669"/>
    <property type="project" value="UniProtKB-ARBA"/>
</dbReference>
<protein>
    <submittedName>
        <fullName evidence="5">GNAT family N-acetyltransferase</fullName>
    </submittedName>
</protein>
<dbReference type="PANTHER" id="PTHR10545:SF29">
    <property type="entry name" value="GH14572P-RELATED"/>
    <property type="match status" value="1"/>
</dbReference>
<dbReference type="Proteomes" id="UP000325211">
    <property type="component" value="Chromosome"/>
</dbReference>
<keyword evidence="1 5" id="KW-0808">Transferase</keyword>